<keyword evidence="3" id="KW-1185">Reference proteome</keyword>
<evidence type="ECO:0000256" key="1">
    <source>
        <dbReference type="SAM" id="MobiDB-lite"/>
    </source>
</evidence>
<comment type="caution">
    <text evidence="2">The sequence shown here is derived from an EMBL/GenBank/DDBJ whole genome shotgun (WGS) entry which is preliminary data.</text>
</comment>
<organism evidence="2 3">
    <name type="scientific">Cymbomonas tetramitiformis</name>
    <dbReference type="NCBI Taxonomy" id="36881"/>
    <lineage>
        <taxon>Eukaryota</taxon>
        <taxon>Viridiplantae</taxon>
        <taxon>Chlorophyta</taxon>
        <taxon>Pyramimonadophyceae</taxon>
        <taxon>Pyramimonadales</taxon>
        <taxon>Pyramimonadaceae</taxon>
        <taxon>Cymbomonas</taxon>
    </lineage>
</organism>
<proteinExistence type="predicted"/>
<dbReference type="AlphaFoldDB" id="A0AAE0F2E6"/>
<accession>A0AAE0F2E6</accession>
<sequence>MTPNCTDLLQPVDRHIAQYLKTLIAKELENWLEDDDNLAKWESGQFTASERRVLLTLWSGEAYEKLCTMQDFLQKSFRGSGCLLTVDLSDIDKVAPQNMPGYSKRLRSELLKVQESGMTEDTTSASEPPLPPVPLLPEDEEHSDRSDLSEAGLDSDHEDDKCIDVDPEEFAAFSLPVGMQILPRMPAALL</sequence>
<gene>
    <name evidence="2" type="ORF">CYMTET_42675</name>
</gene>
<dbReference type="EMBL" id="LGRX02028624">
    <property type="protein sequence ID" value="KAK3247840.1"/>
    <property type="molecule type" value="Genomic_DNA"/>
</dbReference>
<reference evidence="2 3" key="1">
    <citation type="journal article" date="2015" name="Genome Biol. Evol.">
        <title>Comparative Genomics of a Bacterivorous Green Alga Reveals Evolutionary Causalities and Consequences of Phago-Mixotrophic Mode of Nutrition.</title>
        <authorList>
            <person name="Burns J.A."/>
            <person name="Paasch A."/>
            <person name="Narechania A."/>
            <person name="Kim E."/>
        </authorList>
    </citation>
    <scope>NUCLEOTIDE SEQUENCE [LARGE SCALE GENOMIC DNA]</scope>
    <source>
        <strain evidence="2 3">PLY_AMNH</strain>
    </source>
</reference>
<evidence type="ECO:0000313" key="2">
    <source>
        <dbReference type="EMBL" id="KAK3247840.1"/>
    </source>
</evidence>
<name>A0AAE0F2E6_9CHLO</name>
<protein>
    <submittedName>
        <fullName evidence="2">Uncharacterized protein</fullName>
    </submittedName>
</protein>
<feature type="compositionally biased region" description="Basic and acidic residues" evidence="1">
    <location>
        <begin position="142"/>
        <end position="161"/>
    </location>
</feature>
<evidence type="ECO:0000313" key="3">
    <source>
        <dbReference type="Proteomes" id="UP001190700"/>
    </source>
</evidence>
<dbReference type="Proteomes" id="UP001190700">
    <property type="component" value="Unassembled WGS sequence"/>
</dbReference>
<feature type="compositionally biased region" description="Polar residues" evidence="1">
    <location>
        <begin position="116"/>
        <end position="126"/>
    </location>
</feature>
<feature type="region of interest" description="Disordered" evidence="1">
    <location>
        <begin position="115"/>
        <end position="161"/>
    </location>
</feature>